<feature type="region of interest" description="Disordered" evidence="1">
    <location>
        <begin position="512"/>
        <end position="537"/>
    </location>
</feature>
<sequence length="670" mass="69787">MYDQNRPDEPSRPSGEERTSRRRIGRSWGPPAEEAPEAAEEARQGMAQAPEQYRFDPDRGRRHRYSEDPTGQVPNVEIAETGPMVPATRRPSPGEQFAPLPAAPETPQGPQGFPNDQQPQQPQSPFAPPGANHEYSAPPGVNHEYGVPGANNAQPGANHEFGAQPGVNHGAPQPGVSQEFAPPGANQTPGANPEFGAPQGANHEFGATPGAHQGGPSAPPEYTAPPAPPVPPQQHLSAPQDFGAPQQHPGYSAPPMPGDYAPQQHPQGPAQPGPNQDFAPGGASHEYSAPAPNSSAPQHFSAPQANAMPSAPPANPAFATPAPNRERTAPPTPQEPPAPPAAPEPQGYSQPAPPAPPQHTGPIEVPQPPAQQAPPPQPTPAAPAPIPVGEQQTDQFPLVQQQPLTEVSPAAVPSPPVTEQAPLRTAPANRPPFPEPTPPATVEQPGHMPPSPAAVNETESERLVDAVRQVPGVRDAFHVTAPDGASSLRLELEEGVDPDEVHAVVSAVVAEQRAVEPGPQSADEPRRDLSGQVETPSSEIDVAQVGPVVLRRVDIESAGLEAEVSVTLSLGREESTGKVAVPPIDWHIQHAAAAATVEALRPRLGASDVRVEVEHASIVPTGPVKTAVVVILWLDGHSVRRLSGAAVVTAERSRAVVSATLGALAAEVSH</sequence>
<dbReference type="AlphaFoldDB" id="A0A1G6URU4"/>
<evidence type="ECO:0000256" key="1">
    <source>
        <dbReference type="SAM" id="MobiDB-lite"/>
    </source>
</evidence>
<feature type="compositionally biased region" description="Pro residues" evidence="1">
    <location>
        <begin position="351"/>
        <end position="386"/>
    </location>
</feature>
<evidence type="ECO:0000313" key="2">
    <source>
        <dbReference type="EMBL" id="SDD44011.1"/>
    </source>
</evidence>
<feature type="compositionally biased region" description="Pro residues" evidence="1">
    <location>
        <begin position="217"/>
        <end position="232"/>
    </location>
</feature>
<feature type="compositionally biased region" description="Pro residues" evidence="1">
    <location>
        <begin position="330"/>
        <end position="343"/>
    </location>
</feature>
<dbReference type="EMBL" id="FNAD01000004">
    <property type="protein sequence ID" value="SDD44011.1"/>
    <property type="molecule type" value="Genomic_DNA"/>
</dbReference>
<protein>
    <submittedName>
        <fullName evidence="2">Uncharacterized protein</fullName>
    </submittedName>
</protein>
<gene>
    <name evidence="2" type="ORF">SAMN05216270_10428</name>
</gene>
<feature type="region of interest" description="Disordered" evidence="1">
    <location>
        <begin position="1"/>
        <end position="460"/>
    </location>
</feature>
<feature type="compositionally biased region" description="Low complexity" evidence="1">
    <location>
        <begin position="108"/>
        <end position="124"/>
    </location>
</feature>
<organism evidence="2 3">
    <name type="scientific">Glycomyces harbinensis</name>
    <dbReference type="NCBI Taxonomy" id="58114"/>
    <lineage>
        <taxon>Bacteria</taxon>
        <taxon>Bacillati</taxon>
        <taxon>Actinomycetota</taxon>
        <taxon>Actinomycetes</taxon>
        <taxon>Glycomycetales</taxon>
        <taxon>Glycomycetaceae</taxon>
        <taxon>Glycomyces</taxon>
    </lineage>
</organism>
<name>A0A1G6URU4_9ACTN</name>
<reference evidence="3" key="1">
    <citation type="submission" date="2016-10" db="EMBL/GenBank/DDBJ databases">
        <authorList>
            <person name="Varghese N."/>
            <person name="Submissions S."/>
        </authorList>
    </citation>
    <scope>NUCLEOTIDE SEQUENCE [LARGE SCALE GENOMIC DNA]</scope>
    <source>
        <strain evidence="3">CGMCC 4.3516</strain>
    </source>
</reference>
<proteinExistence type="predicted"/>
<feature type="compositionally biased region" description="Low complexity" evidence="1">
    <location>
        <begin position="261"/>
        <end position="276"/>
    </location>
</feature>
<keyword evidence="3" id="KW-1185">Reference proteome</keyword>
<feature type="compositionally biased region" description="Polar residues" evidence="1">
    <location>
        <begin position="390"/>
        <end position="405"/>
    </location>
</feature>
<evidence type="ECO:0000313" key="3">
    <source>
        <dbReference type="Proteomes" id="UP000198949"/>
    </source>
</evidence>
<dbReference type="Proteomes" id="UP000198949">
    <property type="component" value="Unassembled WGS sequence"/>
</dbReference>
<dbReference type="STRING" id="58114.SAMN05216270_10428"/>
<feature type="compositionally biased region" description="Pro residues" evidence="1">
    <location>
        <begin position="429"/>
        <end position="439"/>
    </location>
</feature>
<accession>A0A1G6URU4</accession>
<feature type="compositionally biased region" description="Basic and acidic residues" evidence="1">
    <location>
        <begin position="1"/>
        <end position="19"/>
    </location>
</feature>